<gene>
    <name evidence="9" type="ORF">EDC62_0550</name>
</gene>
<evidence type="ECO:0000256" key="3">
    <source>
        <dbReference type="ARBA" id="ARBA00007275"/>
    </source>
</evidence>
<dbReference type="Proteomes" id="UP000272193">
    <property type="component" value="Unassembled WGS sequence"/>
</dbReference>
<comment type="similarity">
    <text evidence="3">Belongs to the Nudix hydrolase family. NudK subfamily.</text>
</comment>
<dbReference type="GO" id="GO:0006753">
    <property type="term" value="P:nucleoside phosphate metabolic process"/>
    <property type="evidence" value="ECO:0007669"/>
    <property type="project" value="TreeGrafter"/>
</dbReference>
<dbReference type="PANTHER" id="PTHR11839">
    <property type="entry name" value="UDP/ADP-SUGAR PYROPHOSPHATASE"/>
    <property type="match status" value="1"/>
</dbReference>
<dbReference type="SUPFAM" id="SSF55811">
    <property type="entry name" value="Nudix"/>
    <property type="match status" value="1"/>
</dbReference>
<proteinExistence type="inferred from homology"/>
<dbReference type="GO" id="GO:0005829">
    <property type="term" value="C:cytosol"/>
    <property type="evidence" value="ECO:0007669"/>
    <property type="project" value="TreeGrafter"/>
</dbReference>
<evidence type="ECO:0000259" key="8">
    <source>
        <dbReference type="PROSITE" id="PS51462"/>
    </source>
</evidence>
<keyword evidence="10" id="KW-1185">Reference proteome</keyword>
<evidence type="ECO:0000256" key="4">
    <source>
        <dbReference type="ARBA" id="ARBA00016377"/>
    </source>
</evidence>
<name>A0A3N4VIR0_9BURK</name>
<dbReference type="InterPro" id="IPR020084">
    <property type="entry name" value="NUDIX_hydrolase_CS"/>
</dbReference>
<comment type="cofactor">
    <cofactor evidence="2">
        <name>Mg(2+)</name>
        <dbReference type="ChEBI" id="CHEBI:18420"/>
    </cofactor>
</comment>
<accession>A0A3N4VIR0</accession>
<evidence type="ECO:0000256" key="2">
    <source>
        <dbReference type="ARBA" id="ARBA00001946"/>
    </source>
</evidence>
<dbReference type="OrthoDB" id="9806150at2"/>
<dbReference type="InterPro" id="IPR000086">
    <property type="entry name" value="NUDIX_hydrolase_dom"/>
</dbReference>
<dbReference type="Pfam" id="PF00293">
    <property type="entry name" value="NUDIX"/>
    <property type="match status" value="1"/>
</dbReference>
<evidence type="ECO:0000313" key="9">
    <source>
        <dbReference type="EMBL" id="RPE72844.1"/>
    </source>
</evidence>
<dbReference type="Gene3D" id="3.90.79.10">
    <property type="entry name" value="Nucleoside Triphosphate Pyrophosphohydrolase"/>
    <property type="match status" value="1"/>
</dbReference>
<organism evidence="9 10">
    <name type="scientific">Tibeticola sediminis</name>
    <dbReference type="NCBI Taxonomy" id="1917811"/>
    <lineage>
        <taxon>Bacteria</taxon>
        <taxon>Pseudomonadati</taxon>
        <taxon>Pseudomonadota</taxon>
        <taxon>Betaproteobacteria</taxon>
        <taxon>Burkholderiales</taxon>
        <taxon>Comamonadaceae</taxon>
        <taxon>Tibeticola</taxon>
    </lineage>
</organism>
<keyword evidence="5" id="KW-0378">Hydrolase</keyword>
<protein>
    <recommendedName>
        <fullName evidence="4">GDP-mannose pyrophosphatase</fullName>
    </recommendedName>
    <alternativeName>
        <fullName evidence="6">GDP-mannose hydrolase</fullName>
    </alternativeName>
    <alternativeName>
        <fullName evidence="7">GDPMK</fullName>
    </alternativeName>
</protein>
<dbReference type="EMBL" id="RKQL01000001">
    <property type="protein sequence ID" value="RPE72844.1"/>
    <property type="molecule type" value="Genomic_DNA"/>
</dbReference>
<dbReference type="PROSITE" id="PS51462">
    <property type="entry name" value="NUDIX"/>
    <property type="match status" value="1"/>
</dbReference>
<dbReference type="GO" id="GO:0019693">
    <property type="term" value="P:ribose phosphate metabolic process"/>
    <property type="evidence" value="ECO:0007669"/>
    <property type="project" value="TreeGrafter"/>
</dbReference>
<evidence type="ECO:0000256" key="6">
    <source>
        <dbReference type="ARBA" id="ARBA00032162"/>
    </source>
</evidence>
<feature type="domain" description="Nudix hydrolase" evidence="8">
    <location>
        <begin position="46"/>
        <end position="179"/>
    </location>
</feature>
<evidence type="ECO:0000256" key="7">
    <source>
        <dbReference type="ARBA" id="ARBA00032272"/>
    </source>
</evidence>
<dbReference type="AlphaFoldDB" id="A0A3N4VIR0"/>
<reference evidence="9 10" key="1">
    <citation type="submission" date="2018-11" db="EMBL/GenBank/DDBJ databases">
        <title>Genomic Encyclopedia of Type Strains, Phase IV (KMG-IV): sequencing the most valuable type-strain genomes for metagenomic binning, comparative biology and taxonomic classification.</title>
        <authorList>
            <person name="Goeker M."/>
        </authorList>
    </citation>
    <scope>NUCLEOTIDE SEQUENCE [LARGE SCALE GENOMIC DNA]</scope>
    <source>
        <strain evidence="9 10">DSM 101684</strain>
    </source>
</reference>
<dbReference type="PROSITE" id="PS00893">
    <property type="entry name" value="NUDIX_BOX"/>
    <property type="match status" value="1"/>
</dbReference>
<sequence length="203" mass="22970">MAASDAALLEERIDGEPVFEGRLLQVFRDRVRLPDGETAFREYVDHPGAVMVVPLLEPISVDAPLRVVVERQFRYPIGQVMIEFPAGKRERDEDGLICAVRELREETGFSAREWAYVGSLHPLVAYSTERIEVWFARGLEPGPTQLDPGEFVETVVVEFPWLLEACQDGRVTDAKTIVGAFWLQERLRHRDAIDWQPAPNVAG</sequence>
<dbReference type="PANTHER" id="PTHR11839:SF18">
    <property type="entry name" value="NUDIX HYDROLASE DOMAIN-CONTAINING PROTEIN"/>
    <property type="match status" value="1"/>
</dbReference>
<evidence type="ECO:0000256" key="5">
    <source>
        <dbReference type="ARBA" id="ARBA00022801"/>
    </source>
</evidence>
<comment type="catalytic activity">
    <reaction evidence="1">
        <text>GDP-alpha-D-mannose + H2O = alpha-D-mannose 1-phosphate + GMP + 2 H(+)</text>
        <dbReference type="Rhea" id="RHEA:27978"/>
        <dbReference type="ChEBI" id="CHEBI:15377"/>
        <dbReference type="ChEBI" id="CHEBI:15378"/>
        <dbReference type="ChEBI" id="CHEBI:57527"/>
        <dbReference type="ChEBI" id="CHEBI:58115"/>
        <dbReference type="ChEBI" id="CHEBI:58409"/>
    </reaction>
</comment>
<comment type="caution">
    <text evidence="9">The sequence shown here is derived from an EMBL/GenBank/DDBJ whole genome shotgun (WGS) entry which is preliminary data.</text>
</comment>
<dbReference type="InterPro" id="IPR015797">
    <property type="entry name" value="NUDIX_hydrolase-like_dom_sf"/>
</dbReference>
<evidence type="ECO:0000256" key="1">
    <source>
        <dbReference type="ARBA" id="ARBA00000847"/>
    </source>
</evidence>
<dbReference type="GO" id="GO:0016787">
    <property type="term" value="F:hydrolase activity"/>
    <property type="evidence" value="ECO:0007669"/>
    <property type="project" value="UniProtKB-KW"/>
</dbReference>
<evidence type="ECO:0000313" key="10">
    <source>
        <dbReference type="Proteomes" id="UP000272193"/>
    </source>
</evidence>